<dbReference type="EMBL" id="MLJW01000053">
    <property type="protein sequence ID" value="OIR05063.1"/>
    <property type="molecule type" value="Genomic_DNA"/>
</dbReference>
<dbReference type="GO" id="GO:0102096">
    <property type="term" value="F:decaprenyl-N-acetyl-alpha-D-glucosaminyl-pyrophosphate:dTDP-alpha-L-rhamnose rhamnosyltransferase activity"/>
    <property type="evidence" value="ECO:0007669"/>
    <property type="project" value="UniProtKB-EC"/>
</dbReference>
<feature type="domain" description="Galactosyltransferase C-terminal" evidence="4">
    <location>
        <begin position="172"/>
        <end position="219"/>
    </location>
</feature>
<dbReference type="AlphaFoldDB" id="A0A1J5S9P1"/>
<dbReference type="SUPFAM" id="SSF53448">
    <property type="entry name" value="Nucleotide-diphospho-sugar transferases"/>
    <property type="match status" value="1"/>
</dbReference>
<gene>
    <name evidence="5" type="primary">wbbL_8</name>
    <name evidence="5" type="ORF">GALL_128790</name>
</gene>
<evidence type="ECO:0000256" key="1">
    <source>
        <dbReference type="ARBA" id="ARBA00022679"/>
    </source>
</evidence>
<feature type="transmembrane region" description="Helical" evidence="2">
    <location>
        <begin position="258"/>
        <end position="280"/>
    </location>
</feature>
<evidence type="ECO:0000256" key="2">
    <source>
        <dbReference type="SAM" id="Phobius"/>
    </source>
</evidence>
<keyword evidence="1 5" id="KW-0808">Transferase</keyword>
<dbReference type="Pfam" id="PF02709">
    <property type="entry name" value="Glyco_transf_7C"/>
    <property type="match status" value="1"/>
</dbReference>
<dbReference type="CDD" id="cd04186">
    <property type="entry name" value="GT_2_like_c"/>
    <property type="match status" value="1"/>
</dbReference>
<dbReference type="Pfam" id="PF00535">
    <property type="entry name" value="Glycos_transf_2"/>
    <property type="match status" value="1"/>
</dbReference>
<dbReference type="Gene3D" id="3.90.550.10">
    <property type="entry name" value="Spore Coat Polysaccharide Biosynthesis Protein SpsA, Chain A"/>
    <property type="match status" value="1"/>
</dbReference>
<evidence type="ECO:0000313" key="5">
    <source>
        <dbReference type="EMBL" id="OIR05063.1"/>
    </source>
</evidence>
<reference evidence="5" key="1">
    <citation type="submission" date="2016-10" db="EMBL/GenBank/DDBJ databases">
        <title>Sequence of Gallionella enrichment culture.</title>
        <authorList>
            <person name="Poehlein A."/>
            <person name="Muehling M."/>
            <person name="Daniel R."/>
        </authorList>
    </citation>
    <scope>NUCLEOTIDE SEQUENCE</scope>
</reference>
<dbReference type="InterPro" id="IPR027791">
    <property type="entry name" value="Galactosyl_T_C"/>
</dbReference>
<name>A0A1J5S9P1_9ZZZZ</name>
<dbReference type="PANTHER" id="PTHR43179">
    <property type="entry name" value="RHAMNOSYLTRANSFERASE WBBL"/>
    <property type="match status" value="1"/>
</dbReference>
<accession>A0A1J5S9P1</accession>
<keyword evidence="2" id="KW-1133">Transmembrane helix</keyword>
<keyword evidence="2" id="KW-0812">Transmembrane</keyword>
<dbReference type="EC" id="2.4.1.289" evidence="5"/>
<protein>
    <submittedName>
        <fullName evidence="5">N-acetylglucosaminyl-diphospho-decaprenol L-rhamnosyltransferase</fullName>
        <ecNumber evidence="5">2.4.1.289</ecNumber>
    </submittedName>
</protein>
<comment type="caution">
    <text evidence="5">The sequence shown here is derived from an EMBL/GenBank/DDBJ whole genome shotgun (WGS) entry which is preliminary data.</text>
</comment>
<evidence type="ECO:0000259" key="3">
    <source>
        <dbReference type="Pfam" id="PF00535"/>
    </source>
</evidence>
<evidence type="ECO:0000259" key="4">
    <source>
        <dbReference type="Pfam" id="PF02709"/>
    </source>
</evidence>
<dbReference type="PANTHER" id="PTHR43179:SF7">
    <property type="entry name" value="RHAMNOSYLTRANSFERASE WBBL"/>
    <property type="match status" value="1"/>
</dbReference>
<dbReference type="InterPro" id="IPR001173">
    <property type="entry name" value="Glyco_trans_2-like"/>
</dbReference>
<feature type="domain" description="Glycosyltransferase 2-like" evidence="3">
    <location>
        <begin position="4"/>
        <end position="160"/>
    </location>
</feature>
<keyword evidence="5" id="KW-0328">Glycosyltransferase</keyword>
<proteinExistence type="predicted"/>
<sequence>MVLSVIIVNYNVKYFLEQCLCSVQKAIAGIDAEIIVVDNNSYDGSVEYLQSLFPSVIFLVNKKNLGFGKANNIALQQAKGKFILFLNPDTIVAEDCFTHCISFLETTANAGAAGVRMIDGSGNFLPESKRSFPSPLSSFYKLIGLATLFPSSKIFNRYALGNLNQHHIHEIDVLAGAFMMMKKEVLEKVKGFDESFFMYGEDIDLSYRIQQVGYAIYYLGDTTIIHFKGESVKKQNTKYVRMFYNAMNVFVGKHYNKIVAFIFSLVIKIAILVKTIVALAEPLFQFISAPKKGNAKTLIVGSMPEQQEVSAILQNAGFENKELIKIDDANISSLKNQIQKSNAGKIIFCGGHLKYSEIISLMQPLPSVGFRFHAAGSKSIVGSDSKKGFGETIGN</sequence>
<organism evidence="5">
    <name type="scientific">mine drainage metagenome</name>
    <dbReference type="NCBI Taxonomy" id="410659"/>
    <lineage>
        <taxon>unclassified sequences</taxon>
        <taxon>metagenomes</taxon>
        <taxon>ecological metagenomes</taxon>
    </lineage>
</organism>
<keyword evidence="2" id="KW-0472">Membrane</keyword>
<dbReference type="InterPro" id="IPR029044">
    <property type="entry name" value="Nucleotide-diphossugar_trans"/>
</dbReference>